<dbReference type="EMBL" id="BK015971">
    <property type="protein sequence ID" value="DAF87865.1"/>
    <property type="molecule type" value="Genomic_DNA"/>
</dbReference>
<dbReference type="NCBIfam" id="TIGR01563">
    <property type="entry name" value="gp16_SPP1"/>
    <property type="match status" value="1"/>
</dbReference>
<dbReference type="Pfam" id="PF05521">
    <property type="entry name" value="Phage_HCP"/>
    <property type="match status" value="1"/>
</dbReference>
<name>A0A8S5U077_9CAUD</name>
<dbReference type="InterPro" id="IPR008767">
    <property type="entry name" value="Phage_SPP1_head-tail_adaptor"/>
</dbReference>
<protein>
    <submittedName>
        <fullName evidence="1">Putative head tail adaptor</fullName>
    </submittedName>
</protein>
<organism evidence="1">
    <name type="scientific">Siphoviridae sp. ctRon5</name>
    <dbReference type="NCBI Taxonomy" id="2825505"/>
    <lineage>
        <taxon>Viruses</taxon>
        <taxon>Duplodnaviria</taxon>
        <taxon>Heunggongvirae</taxon>
        <taxon>Uroviricota</taxon>
        <taxon>Caudoviricetes</taxon>
    </lineage>
</organism>
<dbReference type="InterPro" id="IPR038666">
    <property type="entry name" value="SSP1_head-tail_sf"/>
</dbReference>
<evidence type="ECO:0000313" key="1">
    <source>
        <dbReference type="EMBL" id="DAF87865.1"/>
    </source>
</evidence>
<proteinExistence type="predicted"/>
<accession>A0A8S5U077</accession>
<sequence>MEVALLNVKITFQRNEVITDSIGNHKNQWTDYYSCHATVSGESGSEKNVAANTLYESDLAFTVRYCKALACADSTHFRIVFDGELYDITFIDHMNYKHKCLKFRCRKVRR</sequence>
<dbReference type="Gene3D" id="2.40.10.270">
    <property type="entry name" value="Bacteriophage SPP1 head-tail adaptor protein"/>
    <property type="match status" value="1"/>
</dbReference>
<reference evidence="1" key="1">
    <citation type="journal article" date="2021" name="Proc. Natl. Acad. Sci. U.S.A.">
        <title>A Catalog of Tens of Thousands of Viruses from Human Metagenomes Reveals Hidden Associations with Chronic Diseases.</title>
        <authorList>
            <person name="Tisza M.J."/>
            <person name="Buck C.B."/>
        </authorList>
    </citation>
    <scope>NUCLEOTIDE SEQUENCE</scope>
    <source>
        <strain evidence="1">CtRon5</strain>
    </source>
</reference>